<dbReference type="InterPro" id="IPR036318">
    <property type="entry name" value="FAD-bd_PCMH-like_sf"/>
</dbReference>
<evidence type="ECO:0000256" key="10">
    <source>
        <dbReference type="ARBA" id="ARBA00022960"/>
    </source>
</evidence>
<dbReference type="GO" id="GO:0071555">
    <property type="term" value="P:cell wall organization"/>
    <property type="evidence" value="ECO:0007669"/>
    <property type="project" value="UniProtKB-KW"/>
</dbReference>
<keyword evidence="9 16" id="KW-0521">NADP</keyword>
<gene>
    <name evidence="16 18" type="primary">murB</name>
    <name evidence="18" type="ORF">COT78_00990</name>
</gene>
<evidence type="ECO:0000256" key="8">
    <source>
        <dbReference type="ARBA" id="ARBA00022827"/>
    </source>
</evidence>
<evidence type="ECO:0000256" key="3">
    <source>
        <dbReference type="ARBA" id="ARBA00004496"/>
    </source>
</evidence>
<accession>A0A2H0W766</accession>
<evidence type="ECO:0000313" key="18">
    <source>
        <dbReference type="EMBL" id="PIS07910.1"/>
    </source>
</evidence>
<evidence type="ECO:0000256" key="7">
    <source>
        <dbReference type="ARBA" id="ARBA00022630"/>
    </source>
</evidence>
<evidence type="ECO:0000256" key="5">
    <source>
        <dbReference type="ARBA" id="ARBA00022490"/>
    </source>
</evidence>
<dbReference type="Pfam" id="PF01565">
    <property type="entry name" value="FAD_binding_4"/>
    <property type="match status" value="1"/>
</dbReference>
<evidence type="ECO:0000256" key="14">
    <source>
        <dbReference type="ARBA" id="ARBA00023316"/>
    </source>
</evidence>
<dbReference type="InterPro" id="IPR011601">
    <property type="entry name" value="MurB_C"/>
</dbReference>
<evidence type="ECO:0000256" key="4">
    <source>
        <dbReference type="ARBA" id="ARBA00004752"/>
    </source>
</evidence>
<dbReference type="GO" id="GO:0009252">
    <property type="term" value="P:peptidoglycan biosynthetic process"/>
    <property type="evidence" value="ECO:0007669"/>
    <property type="project" value="UniProtKB-UniRule"/>
</dbReference>
<feature type="domain" description="FAD-binding PCMH-type" evidence="17">
    <location>
        <begin position="18"/>
        <end position="193"/>
    </location>
</feature>
<comment type="function">
    <text evidence="2 16">Cell wall formation.</text>
</comment>
<dbReference type="InterPro" id="IPR036635">
    <property type="entry name" value="MurB_C_sf"/>
</dbReference>
<evidence type="ECO:0000256" key="16">
    <source>
        <dbReference type="HAMAP-Rule" id="MF_00037"/>
    </source>
</evidence>
<evidence type="ECO:0000259" key="17">
    <source>
        <dbReference type="PROSITE" id="PS51387"/>
    </source>
</evidence>
<dbReference type="InterPro" id="IPR016167">
    <property type="entry name" value="FAD-bd_PCMH_sub1"/>
</dbReference>
<keyword evidence="11 16" id="KW-0573">Peptidoglycan synthesis</keyword>
<reference evidence="19" key="1">
    <citation type="submission" date="2017-09" db="EMBL/GenBank/DDBJ databases">
        <title>Depth-based differentiation of microbial function through sediment-hosted aquifers and enrichment of novel symbionts in the deep terrestrial subsurface.</title>
        <authorList>
            <person name="Probst A.J."/>
            <person name="Ladd B."/>
            <person name="Jarett J.K."/>
            <person name="Geller-Mcgrath D.E."/>
            <person name="Sieber C.M.K."/>
            <person name="Emerson J.B."/>
            <person name="Anantharaman K."/>
            <person name="Thomas B.C."/>
            <person name="Malmstrom R."/>
            <person name="Stieglmeier M."/>
            <person name="Klingl A."/>
            <person name="Woyke T."/>
            <person name="Ryan C.M."/>
            <person name="Banfield J.F."/>
        </authorList>
    </citation>
    <scope>NUCLEOTIDE SEQUENCE [LARGE SCALE GENOMIC DNA]</scope>
</reference>
<dbReference type="InterPro" id="IPR016166">
    <property type="entry name" value="FAD-bd_PCMH"/>
</dbReference>
<keyword evidence="10 16" id="KW-0133">Cell shape</keyword>
<organism evidence="18 19">
    <name type="scientific">Candidatus Berkelbacteria bacterium CG10_big_fil_rev_8_21_14_0_10_43_13</name>
    <dbReference type="NCBI Taxonomy" id="1974514"/>
    <lineage>
        <taxon>Bacteria</taxon>
        <taxon>Candidatus Berkelbacteria</taxon>
    </lineage>
</organism>
<dbReference type="GO" id="GO:0008762">
    <property type="term" value="F:UDP-N-acetylmuramate dehydrogenase activity"/>
    <property type="evidence" value="ECO:0007669"/>
    <property type="project" value="UniProtKB-UniRule"/>
</dbReference>
<evidence type="ECO:0000256" key="11">
    <source>
        <dbReference type="ARBA" id="ARBA00022984"/>
    </source>
</evidence>
<dbReference type="HAMAP" id="MF_00037">
    <property type="entry name" value="MurB"/>
    <property type="match status" value="1"/>
</dbReference>
<evidence type="ECO:0000256" key="13">
    <source>
        <dbReference type="ARBA" id="ARBA00023306"/>
    </source>
</evidence>
<keyword evidence="5 16" id="KW-0963">Cytoplasm</keyword>
<dbReference type="InterPro" id="IPR006094">
    <property type="entry name" value="Oxid_FAD_bind_N"/>
</dbReference>
<keyword evidence="13 16" id="KW-0131">Cell cycle</keyword>
<dbReference type="GO" id="GO:0051301">
    <property type="term" value="P:cell division"/>
    <property type="evidence" value="ECO:0007669"/>
    <property type="project" value="UniProtKB-KW"/>
</dbReference>
<keyword evidence="6 16" id="KW-0132">Cell division</keyword>
<comment type="similarity">
    <text evidence="16">Belongs to the MurB family.</text>
</comment>
<evidence type="ECO:0000256" key="2">
    <source>
        <dbReference type="ARBA" id="ARBA00003921"/>
    </source>
</evidence>
<evidence type="ECO:0000256" key="15">
    <source>
        <dbReference type="ARBA" id="ARBA00048914"/>
    </source>
</evidence>
<protein>
    <recommendedName>
        <fullName evidence="16">UDP-N-acetylenolpyruvoylglucosamine reductase</fullName>
        <ecNumber evidence="16">1.3.1.98</ecNumber>
    </recommendedName>
    <alternativeName>
        <fullName evidence="16">UDP-N-acetylmuramate dehydrogenase</fullName>
    </alternativeName>
</protein>
<feature type="active site" evidence="16">
    <location>
        <position position="170"/>
    </location>
</feature>
<dbReference type="InterPro" id="IPR016169">
    <property type="entry name" value="FAD-bd_PCMH_sub2"/>
</dbReference>
<dbReference type="Gene3D" id="3.90.78.10">
    <property type="entry name" value="UDP-N-acetylenolpyruvoylglucosamine reductase, C-terminal domain"/>
    <property type="match status" value="1"/>
</dbReference>
<dbReference type="Pfam" id="PF02873">
    <property type="entry name" value="MurB_C"/>
    <property type="match status" value="1"/>
</dbReference>
<comment type="cofactor">
    <cofactor evidence="1 16">
        <name>FAD</name>
        <dbReference type="ChEBI" id="CHEBI:57692"/>
    </cofactor>
</comment>
<comment type="caution">
    <text evidence="18">The sequence shown here is derived from an EMBL/GenBank/DDBJ whole genome shotgun (WGS) entry which is preliminary data.</text>
</comment>
<dbReference type="GO" id="GO:0005829">
    <property type="term" value="C:cytosol"/>
    <property type="evidence" value="ECO:0007669"/>
    <property type="project" value="TreeGrafter"/>
</dbReference>
<proteinExistence type="inferred from homology"/>
<dbReference type="AlphaFoldDB" id="A0A2H0W766"/>
<dbReference type="InterPro" id="IPR003170">
    <property type="entry name" value="MurB"/>
</dbReference>
<feature type="active site" description="Proton donor" evidence="16">
    <location>
        <position position="222"/>
    </location>
</feature>
<dbReference type="PROSITE" id="PS51387">
    <property type="entry name" value="FAD_PCMH"/>
    <property type="match status" value="1"/>
</dbReference>
<evidence type="ECO:0000313" key="19">
    <source>
        <dbReference type="Proteomes" id="UP000231382"/>
    </source>
</evidence>
<dbReference type="EMBL" id="PEZW01000008">
    <property type="protein sequence ID" value="PIS07910.1"/>
    <property type="molecule type" value="Genomic_DNA"/>
</dbReference>
<evidence type="ECO:0000256" key="6">
    <source>
        <dbReference type="ARBA" id="ARBA00022618"/>
    </source>
</evidence>
<dbReference type="EC" id="1.3.1.98" evidence="16"/>
<keyword evidence="7 16" id="KW-0285">Flavoprotein</keyword>
<comment type="subcellular location">
    <subcellularLocation>
        <location evidence="3 16">Cytoplasm</location>
    </subcellularLocation>
</comment>
<evidence type="ECO:0000256" key="12">
    <source>
        <dbReference type="ARBA" id="ARBA00023002"/>
    </source>
</evidence>
<evidence type="ECO:0000256" key="9">
    <source>
        <dbReference type="ARBA" id="ARBA00022857"/>
    </source>
</evidence>
<name>A0A2H0W766_9BACT</name>
<comment type="catalytic activity">
    <reaction evidence="15 16">
        <text>UDP-N-acetyl-alpha-D-muramate + NADP(+) = UDP-N-acetyl-3-O-(1-carboxyvinyl)-alpha-D-glucosamine + NADPH + H(+)</text>
        <dbReference type="Rhea" id="RHEA:12248"/>
        <dbReference type="ChEBI" id="CHEBI:15378"/>
        <dbReference type="ChEBI" id="CHEBI:57783"/>
        <dbReference type="ChEBI" id="CHEBI:58349"/>
        <dbReference type="ChEBI" id="CHEBI:68483"/>
        <dbReference type="ChEBI" id="CHEBI:70757"/>
        <dbReference type="EC" id="1.3.1.98"/>
    </reaction>
</comment>
<dbReference type="SUPFAM" id="SSF56176">
    <property type="entry name" value="FAD-binding/transporter-associated domain-like"/>
    <property type="match status" value="1"/>
</dbReference>
<sequence length="329" mass="36050">MSNLIQQNILLKDYSNFKIGGPARYFLEFKSLEELKAGLAEWEEIKESGDFVGEKVFIISGATNILFNDAGFDGLILHNTISLIKDCGDGILEIGAGTSISELNRYCTENSFSGTEWSGGLPGSVGGAIFGNAGAFGGEIKDTVSEVISFDYLSGETIRRNNSDCEFNYRDSVFKSKELSEIIISAKFQLKNGNHDEIAAAIDKHIDYRKRKQPLEYPNIGSIFKNVPVGLAGSDLIEKTKEKIKNDPFPVIPTAYLIFLAGLVGYKVGGAQISEKHPNMIINATGQATAADVKKLIAHAQKTIAEKFQVHLEPEVRILSEDGQYLSHF</sequence>
<dbReference type="GO" id="GO:0071949">
    <property type="term" value="F:FAD binding"/>
    <property type="evidence" value="ECO:0007669"/>
    <property type="project" value="InterPro"/>
</dbReference>
<keyword evidence="8 16" id="KW-0274">FAD</keyword>
<evidence type="ECO:0000256" key="1">
    <source>
        <dbReference type="ARBA" id="ARBA00001974"/>
    </source>
</evidence>
<dbReference type="NCBIfam" id="TIGR00179">
    <property type="entry name" value="murB"/>
    <property type="match status" value="1"/>
</dbReference>
<dbReference type="PANTHER" id="PTHR21071">
    <property type="entry name" value="UDP-N-ACETYLENOLPYRUVOYLGLUCOSAMINE REDUCTASE"/>
    <property type="match status" value="1"/>
</dbReference>
<dbReference type="SUPFAM" id="SSF56194">
    <property type="entry name" value="Uridine diphospho-N-Acetylenolpyruvylglucosamine reductase, MurB, C-terminal domain"/>
    <property type="match status" value="1"/>
</dbReference>
<dbReference type="UniPathway" id="UPA00219"/>
<dbReference type="PANTHER" id="PTHR21071:SF4">
    <property type="entry name" value="UDP-N-ACETYLENOLPYRUVOYLGLUCOSAMINE REDUCTASE"/>
    <property type="match status" value="1"/>
</dbReference>
<dbReference type="Proteomes" id="UP000231382">
    <property type="component" value="Unassembled WGS sequence"/>
</dbReference>
<comment type="pathway">
    <text evidence="4 16">Cell wall biogenesis; peptidoglycan biosynthesis.</text>
</comment>
<keyword evidence="12 16" id="KW-0560">Oxidoreductase</keyword>
<dbReference type="Gene3D" id="3.30.43.10">
    <property type="entry name" value="Uridine Diphospho-n-acetylenolpyruvylglucosamine Reductase, domain 2"/>
    <property type="match status" value="1"/>
</dbReference>
<dbReference type="GO" id="GO:0008360">
    <property type="term" value="P:regulation of cell shape"/>
    <property type="evidence" value="ECO:0007669"/>
    <property type="project" value="UniProtKB-KW"/>
</dbReference>
<dbReference type="Gene3D" id="3.30.465.10">
    <property type="match status" value="1"/>
</dbReference>
<feature type="active site" evidence="16">
    <location>
        <position position="315"/>
    </location>
</feature>
<keyword evidence="14 16" id="KW-0961">Cell wall biogenesis/degradation</keyword>